<feature type="domain" description="Glycosyltransferase 2-like" evidence="2">
    <location>
        <begin position="6"/>
        <end position="155"/>
    </location>
</feature>
<dbReference type="Pfam" id="PF00535">
    <property type="entry name" value="Glycos_transf_2"/>
    <property type="match status" value="1"/>
</dbReference>
<gene>
    <name evidence="3" type="ORF">BC351_09490</name>
</gene>
<dbReference type="RefSeq" id="WP_079419274.1">
    <property type="nucleotide sequence ID" value="NZ_MBTG01000045.1"/>
</dbReference>
<comment type="caution">
    <text evidence="3">The sequence shown here is derived from an EMBL/GenBank/DDBJ whole genome shotgun (WGS) entry which is preliminary data.</text>
</comment>
<evidence type="ECO:0000313" key="3">
    <source>
        <dbReference type="EMBL" id="OPH48674.1"/>
    </source>
</evidence>
<dbReference type="PANTHER" id="PTHR22916:SF3">
    <property type="entry name" value="UDP-GLCNAC:BETAGAL BETA-1,3-N-ACETYLGLUCOSAMINYLTRANSFERASE-LIKE PROTEIN 1"/>
    <property type="match status" value="1"/>
</dbReference>
<dbReference type="InterPro" id="IPR001173">
    <property type="entry name" value="Glyco_trans_2-like"/>
</dbReference>
<dbReference type="STRING" id="1469647.BC351_09490"/>
<dbReference type="AlphaFoldDB" id="A0A1V4HAI7"/>
<dbReference type="Proteomes" id="UP000190626">
    <property type="component" value="Unassembled WGS sequence"/>
</dbReference>
<comment type="similarity">
    <text evidence="1">Belongs to the glycosyltransferase 2 family.</text>
</comment>
<reference evidence="4" key="1">
    <citation type="submission" date="2016-07" db="EMBL/GenBank/DDBJ databases">
        <authorList>
            <person name="Florea S."/>
            <person name="Webb J.S."/>
            <person name="Jaromczyk J."/>
            <person name="Schardl C.L."/>
        </authorList>
    </citation>
    <scope>NUCLEOTIDE SEQUENCE [LARGE SCALE GENOMIC DNA]</scope>
    <source>
        <strain evidence="4">CY1</strain>
    </source>
</reference>
<name>A0A1V4HAI7_9BACL</name>
<dbReference type="SUPFAM" id="SSF53448">
    <property type="entry name" value="Nucleotide-diphospho-sugar transferases"/>
    <property type="match status" value="1"/>
</dbReference>
<keyword evidence="4" id="KW-1185">Reference proteome</keyword>
<evidence type="ECO:0000313" key="4">
    <source>
        <dbReference type="Proteomes" id="UP000190626"/>
    </source>
</evidence>
<organism evidence="3 4">
    <name type="scientific">Paenibacillus ferrarius</name>
    <dbReference type="NCBI Taxonomy" id="1469647"/>
    <lineage>
        <taxon>Bacteria</taxon>
        <taxon>Bacillati</taxon>
        <taxon>Bacillota</taxon>
        <taxon>Bacilli</taxon>
        <taxon>Bacillales</taxon>
        <taxon>Paenibacillaceae</taxon>
        <taxon>Paenibacillus</taxon>
    </lineage>
</organism>
<accession>A0A1V4HAI7</accession>
<dbReference type="InterPro" id="IPR029044">
    <property type="entry name" value="Nucleotide-diphossugar_trans"/>
</dbReference>
<dbReference type="GO" id="GO:0016758">
    <property type="term" value="F:hexosyltransferase activity"/>
    <property type="evidence" value="ECO:0007669"/>
    <property type="project" value="UniProtKB-ARBA"/>
</dbReference>
<keyword evidence="3" id="KW-0808">Transferase</keyword>
<evidence type="ECO:0000259" key="2">
    <source>
        <dbReference type="Pfam" id="PF00535"/>
    </source>
</evidence>
<dbReference type="EMBL" id="MBTG01000045">
    <property type="protein sequence ID" value="OPH48674.1"/>
    <property type="molecule type" value="Genomic_DNA"/>
</dbReference>
<protein>
    <submittedName>
        <fullName evidence="3">Glycosyl transferase</fullName>
    </submittedName>
</protein>
<evidence type="ECO:0000256" key="1">
    <source>
        <dbReference type="ARBA" id="ARBA00006739"/>
    </source>
</evidence>
<dbReference type="PANTHER" id="PTHR22916">
    <property type="entry name" value="GLYCOSYLTRANSFERASE"/>
    <property type="match status" value="1"/>
</dbReference>
<sequence length="242" mass="28071">MHPRVSVIIPFYNCPYVHQAIQSVLQQTYPNIEIIVVDDGSTQYVDLILPYRNKVHYLGKKNGGTASAINHGISMASGAYVAWLSSDDMFYPQKIQNQVSFMLHNHSLASYTPYDAMDANSHVYQRNIGHVMPGEIALCQGFIKGLNPINGCTIMVKRSVFDIVGYFNEQLRFTQDYDMWVRLMLHGVKFDYLPEPLTMYRVHERMGTVRHQSEMFPEYEAVQRQYTQPLNYRIRQLEEISF</sequence>
<proteinExistence type="inferred from homology"/>
<dbReference type="OrthoDB" id="9785185at2"/>
<dbReference type="Gene3D" id="3.90.550.10">
    <property type="entry name" value="Spore Coat Polysaccharide Biosynthesis Protein SpsA, Chain A"/>
    <property type="match status" value="1"/>
</dbReference>